<evidence type="ECO:0000313" key="2">
    <source>
        <dbReference type="EMBL" id="ATF10095.1"/>
    </source>
</evidence>
<dbReference type="OrthoDB" id="9793746at2"/>
<feature type="transmembrane region" description="Helical" evidence="1">
    <location>
        <begin position="194"/>
        <end position="219"/>
    </location>
</feature>
<dbReference type="AlphaFoldDB" id="A0A291BAU8"/>
<dbReference type="KEGG" id="elux:BTN50_1659"/>
<organism evidence="2 3">
    <name type="scientific">Candidatus Enterovibrio altilux</name>
    <dbReference type="NCBI Taxonomy" id="1927128"/>
    <lineage>
        <taxon>Bacteria</taxon>
        <taxon>Pseudomonadati</taxon>
        <taxon>Pseudomonadota</taxon>
        <taxon>Gammaproteobacteria</taxon>
        <taxon>Vibrionales</taxon>
        <taxon>Vibrionaceae</taxon>
        <taxon>Enterovibrio</taxon>
    </lineage>
</organism>
<feature type="transmembrane region" description="Helical" evidence="1">
    <location>
        <begin position="65"/>
        <end position="85"/>
    </location>
</feature>
<name>A0A291BAU8_9GAMM</name>
<keyword evidence="2" id="KW-0614">Plasmid</keyword>
<protein>
    <submittedName>
        <fullName evidence="2">Arginine/ornithine antiporter ArcD</fullName>
    </submittedName>
</protein>
<proteinExistence type="predicted"/>
<evidence type="ECO:0000256" key="1">
    <source>
        <dbReference type="SAM" id="Phobius"/>
    </source>
</evidence>
<sequence length="308" mass="33110">MNQNILTFIKGIAMGAADVIPGVSGGTIAFITGIYEPLLKNISRVNPSLFLKWRQEGFVAVWKHVHGIFLTSLLMGILTAIFTLAKAVSYALTEHPIIIWSFFFGLIVASALHMLRQVDHWSVKNIAFTIAGFFCAYGITTISPITLEFNMLTVFISGSIAICAMILPGISGSSVLLLLGMYAPVLDAVKSLNIPILTLFALGCLVGILSFSHGLLWLLNNVRSSTLTFLTGLLIGALVKVWPWKAAISSHVNSSGDSISFVEKVLSPSAFETITGHSSQLVIAILMMIIGFGLVLGLEIASKKLASR</sequence>
<reference evidence="3" key="1">
    <citation type="submission" date="2017-04" db="EMBL/GenBank/DDBJ databases">
        <title>Genome evolution of the luminous symbionts of deep sea anglerfish.</title>
        <authorList>
            <person name="Hendry T.A."/>
        </authorList>
    </citation>
    <scope>NUCLEOTIDE SEQUENCE [LARGE SCALE GENOMIC DNA]</scope>
    <source>
        <plasmid evidence="3">pcc1</plasmid>
    </source>
</reference>
<feature type="transmembrane region" description="Helical" evidence="1">
    <location>
        <begin position="154"/>
        <end position="182"/>
    </location>
</feature>
<dbReference type="EMBL" id="CP020661">
    <property type="protein sequence ID" value="ATF10095.1"/>
    <property type="molecule type" value="Genomic_DNA"/>
</dbReference>
<keyword evidence="3" id="KW-1185">Reference proteome</keyword>
<dbReference type="PANTHER" id="PTHR37308:SF1">
    <property type="entry name" value="POLYPRENYL-PHOSPHATE TRANSPORTER"/>
    <property type="match status" value="1"/>
</dbReference>
<keyword evidence="1" id="KW-0472">Membrane</keyword>
<geneLocation type="plasmid" evidence="3">
    <name>pcc1</name>
</geneLocation>
<feature type="transmembrane region" description="Helical" evidence="1">
    <location>
        <begin position="281"/>
        <end position="301"/>
    </location>
</feature>
<gene>
    <name evidence="2" type="ORF">BTN50_1659</name>
</gene>
<dbReference type="RefSeq" id="WP_096619593.1">
    <property type="nucleotide sequence ID" value="NZ_CP020661.1"/>
</dbReference>
<keyword evidence="1" id="KW-0812">Transmembrane</keyword>
<dbReference type="Pfam" id="PF04018">
    <property type="entry name" value="VCA0040-like"/>
    <property type="match status" value="1"/>
</dbReference>
<dbReference type="InterPro" id="IPR007163">
    <property type="entry name" value="VCA0040-like"/>
</dbReference>
<feature type="transmembrane region" description="Helical" evidence="1">
    <location>
        <begin position="12"/>
        <end position="35"/>
    </location>
</feature>
<accession>A0A291BAU8</accession>
<feature type="transmembrane region" description="Helical" evidence="1">
    <location>
        <begin position="126"/>
        <end position="147"/>
    </location>
</feature>
<feature type="transmembrane region" description="Helical" evidence="1">
    <location>
        <begin position="97"/>
        <end position="114"/>
    </location>
</feature>
<dbReference type="PANTHER" id="PTHR37308">
    <property type="entry name" value="INTEGRAL MEMBRANE PROTEIN"/>
    <property type="match status" value="1"/>
</dbReference>
<feature type="transmembrane region" description="Helical" evidence="1">
    <location>
        <begin position="226"/>
        <end position="244"/>
    </location>
</feature>
<keyword evidence="1" id="KW-1133">Transmembrane helix</keyword>
<evidence type="ECO:0000313" key="3">
    <source>
        <dbReference type="Proteomes" id="UP000218160"/>
    </source>
</evidence>
<dbReference type="Proteomes" id="UP000218160">
    <property type="component" value="Plasmid pCC1"/>
</dbReference>